<keyword evidence="2" id="KW-1185">Reference proteome</keyword>
<gene>
    <name evidence="1" type="ORF">TetV_141</name>
</gene>
<sequence>MPSNLAALEEYVNDVRTCFPTCQITIKRTEHIPRTRGLYKHSNFSFLGNDEVVIEPLDKNNTDMSNSFCKYSFCDDGVDIEVTVEVFRFKNSD</sequence>
<reference evidence="1" key="1">
    <citation type="journal article" date="2018" name="Virology">
        <title>A giant virus infecting green algae encodes key fermentation genes.</title>
        <authorList>
            <person name="Schvarcz C.R."/>
            <person name="Steward G.F."/>
        </authorList>
    </citation>
    <scope>NUCLEOTIDE SEQUENCE [LARGE SCALE GENOMIC DNA]</scope>
</reference>
<organism evidence="1">
    <name type="scientific">Tetraselmis virus 1</name>
    <dbReference type="NCBI Taxonomy" id="2060617"/>
    <lineage>
        <taxon>Viruses</taxon>
        <taxon>Varidnaviria</taxon>
        <taxon>Bamfordvirae</taxon>
        <taxon>Nucleocytoviricota</taxon>
        <taxon>Megaviricetes</taxon>
        <taxon>Imitervirales</taxon>
        <taxon>Allomimiviridae</taxon>
        <taxon>Oceanusvirus</taxon>
        <taxon>Oceanusvirus kaneohense</taxon>
    </lineage>
</organism>
<evidence type="ECO:0000313" key="2">
    <source>
        <dbReference type="Proteomes" id="UP000244773"/>
    </source>
</evidence>
<evidence type="ECO:0000313" key="1">
    <source>
        <dbReference type="EMBL" id="AUF82233.1"/>
    </source>
</evidence>
<dbReference type="EMBL" id="KY322437">
    <property type="protein sequence ID" value="AUF82233.1"/>
    <property type="molecule type" value="Genomic_DNA"/>
</dbReference>
<proteinExistence type="predicted"/>
<protein>
    <submittedName>
        <fullName evidence="1">Uncharacterized protein</fullName>
    </submittedName>
</protein>
<accession>A0A2P0VMX0</accession>
<name>A0A2P0VMX0_9VIRU</name>
<dbReference type="Proteomes" id="UP000244773">
    <property type="component" value="Segment"/>
</dbReference>